<evidence type="ECO:0000313" key="3">
    <source>
        <dbReference type="Proteomes" id="UP000002035"/>
    </source>
</evidence>
<dbReference type="HOGENOM" id="CLU_051514_0_1_1"/>
<keyword evidence="2" id="KW-0689">Ribosomal protein</keyword>
<evidence type="ECO:0000259" key="1">
    <source>
        <dbReference type="Pfam" id="PF10213"/>
    </source>
</evidence>
<sequence length="354" mass="40416">MAPVTRPFSRLALSCSRQATSRCTSSLYTQQSCWTFRRQPFSAASTRLSTSSEETEISDLNYDFTNLPELEKQLQKEVDSTVRNLRKNVNYNFRELPKQRTGYWGADDEDDLMMQVEDGDDEFHQDDMTSMAHAELEEHRELREYARIVAWDMPSLSALAKPFTLPPQTHVLRFRQTTYLGETHPAETKIVVELCSKDLTPTYLTEEQRITLLKLVGPRYNPDTDIIHMSCEKFPTRAQNKRYLGDLVNTLIKEAKEGDSFADIPLVFPHHKPKKRYVFPESWNVTEESKKQIEAARHQIDDIVAKKGIVDGNEVIAQAAKTLPALGAMNQLLPSAQTVPVKKGQKSRGPKARN</sequence>
<reference evidence="3" key="1">
    <citation type="journal article" date="2012" name="MBio">
        <title>Comparative genome analysis of Trichophyton rubrum and related dermatophytes reveals candidate genes involved in infection.</title>
        <authorList>
            <person name="Martinez D.A."/>
            <person name="Oliver B.G."/>
            <person name="Graeser Y."/>
            <person name="Goldberg J.M."/>
            <person name="Li W."/>
            <person name="Martinez-Rossi N.M."/>
            <person name="Monod M."/>
            <person name="Shelest E."/>
            <person name="Barton R.C."/>
            <person name="Birch E."/>
            <person name="Brakhage A.A."/>
            <person name="Chen Z."/>
            <person name="Gurr S.J."/>
            <person name="Heiman D."/>
            <person name="Heitman J."/>
            <person name="Kosti I."/>
            <person name="Rossi A."/>
            <person name="Saif S."/>
            <person name="Samalova M."/>
            <person name="Saunders C.W."/>
            <person name="Shea T."/>
            <person name="Summerbell R.C."/>
            <person name="Xu J."/>
            <person name="Young S."/>
            <person name="Zeng Q."/>
            <person name="Birren B.W."/>
            <person name="Cuomo C.A."/>
            <person name="White T.C."/>
        </authorList>
    </citation>
    <scope>NUCLEOTIDE SEQUENCE [LARGE SCALE GENOMIC DNA]</scope>
    <source>
        <strain evidence="3">ATCC MYA-4605 / CBS 113480</strain>
    </source>
</reference>
<proteinExistence type="predicted"/>
<dbReference type="Pfam" id="PF10213">
    <property type="entry name" value="MRP-S28"/>
    <property type="match status" value="1"/>
</dbReference>
<gene>
    <name evidence="2" type="ORF">MCYG_01042</name>
</gene>
<organism evidence="2 3">
    <name type="scientific">Arthroderma otae (strain ATCC MYA-4605 / CBS 113480)</name>
    <name type="common">Microsporum canis</name>
    <dbReference type="NCBI Taxonomy" id="554155"/>
    <lineage>
        <taxon>Eukaryota</taxon>
        <taxon>Fungi</taxon>
        <taxon>Dikarya</taxon>
        <taxon>Ascomycota</taxon>
        <taxon>Pezizomycotina</taxon>
        <taxon>Eurotiomycetes</taxon>
        <taxon>Eurotiomycetidae</taxon>
        <taxon>Onygenales</taxon>
        <taxon>Arthrodermataceae</taxon>
        <taxon>Microsporum</taxon>
    </lineage>
</organism>
<dbReference type="GO" id="GO:0005763">
    <property type="term" value="C:mitochondrial small ribosomal subunit"/>
    <property type="evidence" value="ECO:0007669"/>
    <property type="project" value="TreeGrafter"/>
</dbReference>
<dbReference type="PANTHER" id="PTHR13490">
    <property type="entry name" value="MITOCHONDRIAL 28S RIBOSOMAL PROTEIN S28"/>
    <property type="match status" value="1"/>
</dbReference>
<dbReference type="InterPro" id="IPR019349">
    <property type="entry name" value="Ribosomal_mS35_mit"/>
</dbReference>
<evidence type="ECO:0000313" key="2">
    <source>
        <dbReference type="EMBL" id="EEQ28154.1"/>
    </source>
</evidence>
<protein>
    <submittedName>
        <fullName evidence="2">Mitochondrial ribosomal protein subunit S24</fullName>
    </submittedName>
</protein>
<dbReference type="GeneID" id="9228313"/>
<dbReference type="eggNOG" id="KOG3933">
    <property type="taxonomic scope" value="Eukaryota"/>
</dbReference>
<dbReference type="PANTHER" id="PTHR13490:SF0">
    <property type="entry name" value="SMALL RIBOSOMAL SUBUNIT PROTEIN MS35"/>
    <property type="match status" value="1"/>
</dbReference>
<dbReference type="InterPro" id="IPR039848">
    <property type="entry name" value="Ribosomal_mS35_mt"/>
</dbReference>
<dbReference type="VEuPathDB" id="FungiDB:MCYG_01042"/>
<keyword evidence="3" id="KW-1185">Reference proteome</keyword>
<dbReference type="OrthoDB" id="283424at2759"/>
<keyword evidence="2" id="KW-0687">Ribonucleoprotein</keyword>
<dbReference type="STRING" id="554155.C5FEC0"/>
<dbReference type="AlphaFoldDB" id="C5FEC0"/>
<accession>C5FEC0</accession>
<dbReference type="EMBL" id="DS995701">
    <property type="protein sequence ID" value="EEQ28154.1"/>
    <property type="molecule type" value="Genomic_DNA"/>
</dbReference>
<dbReference type="Proteomes" id="UP000002035">
    <property type="component" value="Unassembled WGS sequence"/>
</dbReference>
<dbReference type="GO" id="GO:0003735">
    <property type="term" value="F:structural constituent of ribosome"/>
    <property type="evidence" value="ECO:0007669"/>
    <property type="project" value="InterPro"/>
</dbReference>
<dbReference type="GO" id="GO:0032543">
    <property type="term" value="P:mitochondrial translation"/>
    <property type="evidence" value="ECO:0007669"/>
    <property type="project" value="InterPro"/>
</dbReference>
<dbReference type="OMA" id="DTDIVRM"/>
<feature type="domain" description="Small ribosomal subunit protein mS35 mitochondrial conserved" evidence="1">
    <location>
        <begin position="162"/>
        <end position="284"/>
    </location>
</feature>
<dbReference type="RefSeq" id="XP_002850938.1">
    <property type="nucleotide sequence ID" value="XM_002850892.1"/>
</dbReference>
<name>C5FEC0_ARTOC</name>